<reference evidence="1" key="1">
    <citation type="journal article" date="2021" name="Proc. Natl. Acad. Sci. U.S.A.">
        <title>Three genomes in the algal genus Volvox reveal the fate of a haploid sex-determining region after a transition to homothallism.</title>
        <authorList>
            <person name="Yamamoto K."/>
            <person name="Hamaji T."/>
            <person name="Kawai-Toyooka H."/>
            <person name="Matsuzaki R."/>
            <person name="Takahashi F."/>
            <person name="Nishimura Y."/>
            <person name="Kawachi M."/>
            <person name="Noguchi H."/>
            <person name="Minakuchi Y."/>
            <person name="Umen J.G."/>
            <person name="Toyoda A."/>
            <person name="Nozaki H."/>
        </authorList>
    </citation>
    <scope>NUCLEOTIDE SEQUENCE</scope>
    <source>
        <strain evidence="1">NIES-3786</strain>
    </source>
</reference>
<protein>
    <submittedName>
        <fullName evidence="1">Uncharacterized protein</fullName>
    </submittedName>
</protein>
<dbReference type="Proteomes" id="UP000747110">
    <property type="component" value="Unassembled WGS sequence"/>
</dbReference>
<feature type="non-terminal residue" evidence="1">
    <location>
        <position position="265"/>
    </location>
</feature>
<dbReference type="OrthoDB" id="191686at2759"/>
<dbReference type="AlphaFoldDB" id="A0A8J4GMW2"/>
<accession>A0A8J4GMW2</accession>
<evidence type="ECO:0000313" key="2">
    <source>
        <dbReference type="Proteomes" id="UP000747110"/>
    </source>
</evidence>
<evidence type="ECO:0000313" key="1">
    <source>
        <dbReference type="EMBL" id="GIL88168.1"/>
    </source>
</evidence>
<sequence>IHITHLKLRASWQHVCAQTFWGGRGYLYLHNHLLNTEKRACDRSTNDYRYHSSGIKKRLKVYPSARMAFFGLTSLGPQEPIREANKTTHEFVFHTLPIDQYVNAFNKYVIGESDVSVVMEVNGDTHILRAKLGDILKDLLGRQPRKIELDCWFTHLDFDRAGVMGIDEYLKGVERLVAFSAGTSTPATFTSYDTQRVEWIHHTRVGYEPQQTLKAPLTTSQEVGWHASKLMPPEAMTRKPLSSTDVTQREGRDAASYYGHFICNN</sequence>
<dbReference type="SUPFAM" id="SSF47473">
    <property type="entry name" value="EF-hand"/>
    <property type="match status" value="1"/>
</dbReference>
<organism evidence="1 2">
    <name type="scientific">Volvox reticuliferus</name>
    <dbReference type="NCBI Taxonomy" id="1737510"/>
    <lineage>
        <taxon>Eukaryota</taxon>
        <taxon>Viridiplantae</taxon>
        <taxon>Chlorophyta</taxon>
        <taxon>core chlorophytes</taxon>
        <taxon>Chlorophyceae</taxon>
        <taxon>CS clade</taxon>
        <taxon>Chlamydomonadales</taxon>
        <taxon>Volvocaceae</taxon>
        <taxon>Volvox</taxon>
    </lineage>
</organism>
<proteinExistence type="predicted"/>
<keyword evidence="2" id="KW-1185">Reference proteome</keyword>
<name>A0A8J4GMW2_9CHLO</name>
<comment type="caution">
    <text evidence="1">The sequence shown here is derived from an EMBL/GenBank/DDBJ whole genome shotgun (WGS) entry which is preliminary data.</text>
</comment>
<dbReference type="EMBL" id="BNCP01000043">
    <property type="protein sequence ID" value="GIL88168.1"/>
    <property type="molecule type" value="Genomic_DNA"/>
</dbReference>
<dbReference type="InterPro" id="IPR011992">
    <property type="entry name" value="EF-hand-dom_pair"/>
</dbReference>
<gene>
    <name evidence="1" type="ORF">Vretifemale_16261</name>
</gene>